<evidence type="ECO:0000256" key="5">
    <source>
        <dbReference type="ARBA" id="ARBA00038359"/>
    </source>
</evidence>
<name>A0A5M3YTA1_ASPTE</name>
<feature type="domain" description="Rhodopsin" evidence="6">
    <location>
        <begin position="33"/>
        <end position="266"/>
    </location>
</feature>
<dbReference type="OrthoDB" id="444631at2759"/>
<evidence type="ECO:0000313" key="7">
    <source>
        <dbReference type="EMBL" id="GFF15123.1"/>
    </source>
</evidence>
<dbReference type="InterPro" id="IPR052337">
    <property type="entry name" value="SAT4-like"/>
</dbReference>
<comment type="subcellular location">
    <subcellularLocation>
        <location evidence="1">Membrane</location>
        <topology evidence="1">Multi-pass membrane protein</topology>
    </subcellularLocation>
</comment>
<gene>
    <name evidence="7" type="ORF">ATEIFO6365_0004024200</name>
</gene>
<evidence type="ECO:0000256" key="3">
    <source>
        <dbReference type="ARBA" id="ARBA00022989"/>
    </source>
</evidence>
<evidence type="ECO:0000256" key="1">
    <source>
        <dbReference type="ARBA" id="ARBA00004141"/>
    </source>
</evidence>
<evidence type="ECO:0000256" key="4">
    <source>
        <dbReference type="ARBA" id="ARBA00023136"/>
    </source>
</evidence>
<dbReference type="Proteomes" id="UP000452235">
    <property type="component" value="Unassembled WGS sequence"/>
</dbReference>
<protein>
    <recommendedName>
        <fullName evidence="6">Rhodopsin domain-containing protein</fullName>
    </recommendedName>
</protein>
<comment type="similarity">
    <text evidence="5">Belongs to the SAT4 family.</text>
</comment>
<dbReference type="Pfam" id="PF20684">
    <property type="entry name" value="Fung_rhodopsin"/>
    <property type="match status" value="1"/>
</dbReference>
<dbReference type="AlphaFoldDB" id="A0A5M3YTA1"/>
<sequence>MTGIGEGDPDMGIALLAISNVLMFVALVVIVTRVVCRFWVLQTEGLDDWFALLAAFIASAMVVTMSIGVVNGTGKMEWDRDVDDVVLAKLRLATQILYTLASTFIKISILLLYRRIFPNLRIYIYVTIGFLGAMSLAFIFAAVFQCNPIAKLWSPENQQKLSCFPPLAFWCDVSAIYVATDLWIMALPARTIFGLQLPRKKKFFIMGLFGLGIFACGAAIARLVYVVKLYIGHDPSWDVVPAYICSIVEISLALVACSVPPLRPAVILLGDKISCYKRKSISDVESPPDT</sequence>
<comment type="caution">
    <text evidence="7">The sequence shown here is derived from an EMBL/GenBank/DDBJ whole genome shotgun (WGS) entry which is preliminary data.</text>
</comment>
<dbReference type="InterPro" id="IPR049326">
    <property type="entry name" value="Rhodopsin_dom_fungi"/>
</dbReference>
<keyword evidence="3" id="KW-1133">Transmembrane helix</keyword>
<dbReference type="VEuPathDB" id="FungiDB:ATEG_09255"/>
<keyword evidence="2" id="KW-0812">Transmembrane</keyword>
<dbReference type="PANTHER" id="PTHR33048:SF47">
    <property type="entry name" value="INTEGRAL MEMBRANE PROTEIN-RELATED"/>
    <property type="match status" value="1"/>
</dbReference>
<accession>A0A5M3YTA1</accession>
<evidence type="ECO:0000313" key="8">
    <source>
        <dbReference type="Proteomes" id="UP000452235"/>
    </source>
</evidence>
<dbReference type="EMBL" id="BLJY01000004">
    <property type="protein sequence ID" value="GFF15123.1"/>
    <property type="molecule type" value="Genomic_DNA"/>
</dbReference>
<dbReference type="GO" id="GO:0016020">
    <property type="term" value="C:membrane"/>
    <property type="evidence" value="ECO:0007669"/>
    <property type="project" value="UniProtKB-SubCell"/>
</dbReference>
<proteinExistence type="inferred from homology"/>
<keyword evidence="4" id="KW-0472">Membrane</keyword>
<organism evidence="7 8">
    <name type="scientific">Aspergillus terreus</name>
    <dbReference type="NCBI Taxonomy" id="33178"/>
    <lineage>
        <taxon>Eukaryota</taxon>
        <taxon>Fungi</taxon>
        <taxon>Dikarya</taxon>
        <taxon>Ascomycota</taxon>
        <taxon>Pezizomycotina</taxon>
        <taxon>Eurotiomycetes</taxon>
        <taxon>Eurotiomycetidae</taxon>
        <taxon>Eurotiales</taxon>
        <taxon>Aspergillaceae</taxon>
        <taxon>Aspergillus</taxon>
        <taxon>Aspergillus subgen. Circumdati</taxon>
    </lineage>
</organism>
<evidence type="ECO:0000259" key="6">
    <source>
        <dbReference type="Pfam" id="PF20684"/>
    </source>
</evidence>
<keyword evidence="8" id="KW-1185">Reference proteome</keyword>
<evidence type="ECO:0000256" key="2">
    <source>
        <dbReference type="ARBA" id="ARBA00022692"/>
    </source>
</evidence>
<dbReference type="PANTHER" id="PTHR33048">
    <property type="entry name" value="PTH11-LIKE INTEGRAL MEMBRANE PROTEIN (AFU_ORTHOLOGUE AFUA_5G11245)"/>
    <property type="match status" value="1"/>
</dbReference>
<reference evidence="7 8" key="1">
    <citation type="submission" date="2020-01" db="EMBL/GenBank/DDBJ databases">
        <title>Aspergillus terreus IFO 6365 whole genome shotgun sequence.</title>
        <authorList>
            <person name="Kanamasa S."/>
            <person name="Takahashi H."/>
        </authorList>
    </citation>
    <scope>NUCLEOTIDE SEQUENCE [LARGE SCALE GENOMIC DNA]</scope>
    <source>
        <strain evidence="7 8">IFO 6365</strain>
    </source>
</reference>